<dbReference type="PANTHER" id="PTHR14356">
    <property type="entry name" value="INTERLEUKIN-15-RELATED"/>
    <property type="match status" value="1"/>
</dbReference>
<dbReference type="GO" id="GO:0005126">
    <property type="term" value="F:cytokine receptor binding"/>
    <property type="evidence" value="ECO:0007669"/>
    <property type="project" value="InterPro"/>
</dbReference>
<name>A0A1L8HLX7_XENLA</name>
<dbReference type="PaxDb" id="8355-A0A1L8HLX7"/>
<keyword evidence="5" id="KW-0732">Signal</keyword>
<keyword evidence="4" id="KW-0964">Secreted</keyword>
<comment type="subcellular location">
    <subcellularLocation>
        <location evidence="1">Secreted</location>
    </subcellularLocation>
</comment>
<evidence type="ECO:0000313" key="9">
    <source>
        <dbReference type="RefSeq" id="XP_018098827.1"/>
    </source>
</evidence>
<dbReference type="InterPro" id="IPR003443">
    <property type="entry name" value="IL-15/IL-21_fam"/>
</dbReference>
<dbReference type="GO" id="GO:0005125">
    <property type="term" value="F:cytokine activity"/>
    <property type="evidence" value="ECO:0007669"/>
    <property type="project" value="UniProtKB-KW"/>
</dbReference>
<evidence type="ECO:0000256" key="4">
    <source>
        <dbReference type="ARBA" id="ARBA00022525"/>
    </source>
</evidence>
<dbReference type="RefSeq" id="XP_018098827.1">
    <property type="nucleotide sequence ID" value="XM_018243338.2"/>
</dbReference>
<dbReference type="SUPFAM" id="SSF47266">
    <property type="entry name" value="4-helical cytokines"/>
    <property type="match status" value="1"/>
</dbReference>
<sequence length="142" mass="16379">MANVLLWCLLAFSCCILIDAQLPSIERCSEIKMAIDKWINKQANETYPSTLHTPVDVTPQCLDSALHCFRYQISYLKEAKGQKEEDFKRHIKKVKLNKMHTPRNKDCPICTKYEKQKPKDFLENMLLLLQQIIAGNPPQTSG</sequence>
<dbReference type="GO" id="GO:0006955">
    <property type="term" value="P:immune response"/>
    <property type="evidence" value="ECO:0007669"/>
    <property type="project" value="InterPro"/>
</dbReference>
<accession>A0A1L8HLX7</accession>
<organism evidence="8 9">
    <name type="scientific">Xenopus laevis</name>
    <name type="common">African clawed frog</name>
    <dbReference type="NCBI Taxonomy" id="8355"/>
    <lineage>
        <taxon>Eukaryota</taxon>
        <taxon>Metazoa</taxon>
        <taxon>Chordata</taxon>
        <taxon>Craniata</taxon>
        <taxon>Vertebrata</taxon>
        <taxon>Euteleostomi</taxon>
        <taxon>Amphibia</taxon>
        <taxon>Batrachia</taxon>
        <taxon>Anura</taxon>
        <taxon>Pipoidea</taxon>
        <taxon>Pipidae</taxon>
        <taxon>Xenopodinae</taxon>
        <taxon>Xenopus</taxon>
        <taxon>Xenopus</taxon>
    </lineage>
</organism>
<comment type="similarity">
    <text evidence="2 7">Belongs to the IL-15/IL-21 family.</text>
</comment>
<evidence type="ECO:0000256" key="5">
    <source>
        <dbReference type="ARBA" id="ARBA00022729"/>
    </source>
</evidence>
<reference evidence="9" key="1">
    <citation type="submission" date="2025-08" db="UniProtKB">
        <authorList>
            <consortium name="RefSeq"/>
        </authorList>
    </citation>
    <scope>IDENTIFICATION</scope>
    <source>
        <strain evidence="9">J_2021</strain>
        <tissue evidence="9">Erythrocytes</tissue>
    </source>
</reference>
<dbReference type="Bgee" id="108706696">
    <property type="expression patterns" value="Expressed in egg cell and 7 other cell types or tissues"/>
</dbReference>
<dbReference type="Pfam" id="PF02372">
    <property type="entry name" value="IL15"/>
    <property type="match status" value="1"/>
</dbReference>
<evidence type="ECO:0000256" key="2">
    <source>
        <dbReference type="ARBA" id="ARBA00006050"/>
    </source>
</evidence>
<dbReference type="Xenbase" id="XB-GENE-22201460">
    <property type="gene designation" value="il21.S"/>
</dbReference>
<dbReference type="KEGG" id="xla:121393068"/>
<dbReference type="Proteomes" id="UP000186698">
    <property type="component" value="Chromosome 1S"/>
</dbReference>
<dbReference type="AGR" id="Xenbase:XB-GENE-22201460"/>
<evidence type="ECO:0000256" key="6">
    <source>
        <dbReference type="ARBA" id="ARBA00023157"/>
    </source>
</evidence>
<dbReference type="GO" id="GO:0005615">
    <property type="term" value="C:extracellular space"/>
    <property type="evidence" value="ECO:0007669"/>
    <property type="project" value="UniProtKB-KW"/>
</dbReference>
<dbReference type="OrthoDB" id="9426569at2759"/>
<dbReference type="InterPro" id="IPR009079">
    <property type="entry name" value="4_helix_cytokine-like_core"/>
</dbReference>
<evidence type="ECO:0000256" key="1">
    <source>
        <dbReference type="ARBA" id="ARBA00004613"/>
    </source>
</evidence>
<evidence type="ECO:0000256" key="3">
    <source>
        <dbReference type="ARBA" id="ARBA00022514"/>
    </source>
</evidence>
<evidence type="ECO:0000313" key="8">
    <source>
        <dbReference type="Proteomes" id="UP000186698"/>
    </source>
</evidence>
<keyword evidence="8" id="KW-1185">Reference proteome</keyword>
<dbReference type="Gene3D" id="1.20.1250.70">
    <property type="entry name" value="Interleukin-15/Interleukin-21"/>
    <property type="match status" value="1"/>
</dbReference>
<protein>
    <recommendedName>
        <fullName evidence="7">Interleukin</fullName>
    </recommendedName>
</protein>
<dbReference type="OMA" id="ANVLLWC"/>
<evidence type="ECO:0000313" key="10">
    <source>
        <dbReference type="Xenbase" id="XB-GENE-22201460"/>
    </source>
</evidence>
<proteinExistence type="inferred from homology"/>
<gene>
    <name evidence="10" type="primary">il21.S</name>
    <name evidence="9" type="synonym">LOC121393068</name>
</gene>
<keyword evidence="3 7" id="KW-0202">Cytokine</keyword>
<dbReference type="AlphaFoldDB" id="A0A1L8HLX7"/>
<evidence type="ECO:0000256" key="7">
    <source>
        <dbReference type="RuleBase" id="RU003453"/>
    </source>
</evidence>
<keyword evidence="6" id="KW-1015">Disulfide bond</keyword>